<evidence type="ECO:0000313" key="1">
    <source>
        <dbReference type="EMBL" id="SBS02578.1"/>
    </source>
</evidence>
<dbReference type="EMBL" id="HAEI01007607">
    <property type="protein sequence ID" value="SBS02578.1"/>
    <property type="molecule type" value="Transcribed_RNA"/>
</dbReference>
<organism evidence="1">
    <name type="scientific">Nothobranchius rachovii</name>
    <name type="common">bluefin notho</name>
    <dbReference type="NCBI Taxonomy" id="451742"/>
    <lineage>
        <taxon>Eukaryota</taxon>
        <taxon>Metazoa</taxon>
        <taxon>Chordata</taxon>
        <taxon>Craniata</taxon>
        <taxon>Vertebrata</taxon>
        <taxon>Euteleostomi</taxon>
        <taxon>Actinopterygii</taxon>
        <taxon>Neopterygii</taxon>
        <taxon>Teleostei</taxon>
        <taxon>Neoteleostei</taxon>
        <taxon>Acanthomorphata</taxon>
        <taxon>Ovalentaria</taxon>
        <taxon>Atherinomorphae</taxon>
        <taxon>Cyprinodontiformes</taxon>
        <taxon>Nothobranchiidae</taxon>
        <taxon>Nothobranchius</taxon>
    </lineage>
</organism>
<accession>A0A1A8RB09</accession>
<reference evidence="1" key="2">
    <citation type="submission" date="2016-06" db="EMBL/GenBank/DDBJ databases">
        <title>The genome of a short-lived fish provides insights into sex chromosome evolution and the genetic control of aging.</title>
        <authorList>
            <person name="Reichwald K."/>
            <person name="Felder M."/>
            <person name="Petzold A."/>
            <person name="Koch P."/>
            <person name="Groth M."/>
            <person name="Platzer M."/>
        </authorList>
    </citation>
    <scope>NUCLEOTIDE SEQUENCE</scope>
    <source>
        <tissue evidence="1">Brain</tissue>
    </source>
</reference>
<protein>
    <submittedName>
        <fullName evidence="1">Si:dkey-14d8.20</fullName>
    </submittedName>
</protein>
<feature type="non-terminal residue" evidence="1">
    <location>
        <position position="89"/>
    </location>
</feature>
<name>A0A1A8RB09_9TELE</name>
<reference evidence="1" key="1">
    <citation type="submission" date="2016-05" db="EMBL/GenBank/DDBJ databases">
        <authorList>
            <person name="Lavstsen T."/>
            <person name="Jespersen J.S."/>
        </authorList>
    </citation>
    <scope>NUCLEOTIDE SEQUENCE</scope>
    <source>
        <tissue evidence="1">Brain</tissue>
    </source>
</reference>
<dbReference type="AlphaFoldDB" id="A0A1A8RB09"/>
<sequence length="89" mass="9990">IYVSDCSVHVLVEDFPDSPPLPPAKEQGRGTCFLSLIPPPLPLLVFLSILFHSCIWECYEGSCPQFRLIRLCRVCVCLMSNLGRVVLKL</sequence>
<proteinExistence type="predicted"/>
<feature type="non-terminal residue" evidence="1">
    <location>
        <position position="1"/>
    </location>
</feature>
<gene>
    <name evidence="1" type="primary">SI:DKEY-14D8.20</name>
</gene>